<evidence type="ECO:0000313" key="1">
    <source>
        <dbReference type="EMBL" id="QIX19828.1"/>
    </source>
</evidence>
<dbReference type="Proteomes" id="UP000500870">
    <property type="component" value="Chromosome 2"/>
</dbReference>
<evidence type="ECO:0000313" key="2">
    <source>
        <dbReference type="Proteomes" id="UP000500870"/>
    </source>
</evidence>
<organism evidence="1 2">
    <name type="scientific">Agrobacterium pusense</name>
    <dbReference type="NCBI Taxonomy" id="648995"/>
    <lineage>
        <taxon>Bacteria</taxon>
        <taxon>Pseudomonadati</taxon>
        <taxon>Pseudomonadota</taxon>
        <taxon>Alphaproteobacteria</taxon>
        <taxon>Hyphomicrobiales</taxon>
        <taxon>Rhizobiaceae</taxon>
        <taxon>Rhizobium/Agrobacterium group</taxon>
        <taxon>Agrobacterium</taxon>
    </lineage>
</organism>
<name>A0A6H0ZG51_9HYPH</name>
<dbReference type="RefSeq" id="WP_136883785.1">
    <property type="nucleotide sequence ID" value="NZ_CP050896.1"/>
</dbReference>
<proteinExistence type="predicted"/>
<dbReference type="EMBL" id="CP050896">
    <property type="protein sequence ID" value="QIX19828.1"/>
    <property type="molecule type" value="Genomic_DNA"/>
</dbReference>
<accession>A0A6H0ZG51</accession>
<protein>
    <submittedName>
        <fullName evidence="1">Uncharacterized protein</fullName>
    </submittedName>
</protein>
<reference evidence="1 2" key="1">
    <citation type="submission" date="2020-04" db="EMBL/GenBank/DDBJ databases">
        <title>FDA dAtabase for Regulatory Grade micrObial Sequences (FDA-ARGOS): Supporting development and validation of Infectious Disease Dx tests.</title>
        <authorList>
            <person name="Sciortino C."/>
            <person name="Tallon L."/>
            <person name="Sadzewicz L."/>
            <person name="Vavikolanu K."/>
            <person name="Mehta A."/>
            <person name="Aluvathingal J."/>
            <person name="Nadendla S."/>
            <person name="Nandy P."/>
            <person name="Geyer C."/>
            <person name="Yan Y."/>
            <person name="Sichtig H."/>
        </authorList>
    </citation>
    <scope>NUCLEOTIDE SEQUENCE [LARGE SCALE GENOMIC DNA]</scope>
    <source>
        <strain evidence="1 2">FDAARGOS_633</strain>
    </source>
</reference>
<dbReference type="AlphaFoldDB" id="A0A6H0ZG51"/>
<sequence>MTQPNTQCVAVFTARSPDRIIREGGSQAWVLDAKRVRKVPYLVCIQNLHNDDRDFSDATEPHGSVFLVGKISDVVPSGDGEGERWLIKISEFSRINNPDNVWLAWRNPVKYGSLEDFNVDVNSLTFERLPKLPQEQPQLGPADAVAPLSIAAAKRGLSAFYGVAEEAIEIVIRG</sequence>
<gene>
    <name evidence="1" type="ORF">FOB41_01280</name>
</gene>